<feature type="transmembrane region" description="Helical" evidence="6">
    <location>
        <begin position="176"/>
        <end position="196"/>
    </location>
</feature>
<dbReference type="InterPro" id="IPR032816">
    <property type="entry name" value="VTT_dom"/>
</dbReference>
<organism evidence="8 9">
    <name type="scientific">Candidatus Doudnabacteria bacterium RIFCSPLOWO2_01_FULL_44_21</name>
    <dbReference type="NCBI Taxonomy" id="1817841"/>
    <lineage>
        <taxon>Bacteria</taxon>
        <taxon>Candidatus Doudnaibacteriota</taxon>
    </lineage>
</organism>
<feature type="transmembrane region" description="Helical" evidence="6">
    <location>
        <begin position="144"/>
        <end position="164"/>
    </location>
</feature>
<comment type="caution">
    <text evidence="8">The sequence shown here is derived from an EMBL/GenBank/DDBJ whole genome shotgun (WGS) entry which is preliminary data.</text>
</comment>
<keyword evidence="2" id="KW-1003">Cell membrane</keyword>
<name>A0A1F5Q2N6_9BACT</name>
<dbReference type="PANTHER" id="PTHR42709">
    <property type="entry name" value="ALKALINE PHOSPHATASE LIKE PROTEIN"/>
    <property type="match status" value="1"/>
</dbReference>
<dbReference type="Proteomes" id="UP000177281">
    <property type="component" value="Unassembled WGS sequence"/>
</dbReference>
<dbReference type="AlphaFoldDB" id="A0A1F5Q2N6"/>
<dbReference type="InterPro" id="IPR051311">
    <property type="entry name" value="DedA_domain"/>
</dbReference>
<dbReference type="Pfam" id="PF09335">
    <property type="entry name" value="VTT_dom"/>
    <property type="match status" value="1"/>
</dbReference>
<accession>A0A1F5Q2N6</accession>
<reference evidence="8 9" key="1">
    <citation type="journal article" date="2016" name="Nat. Commun.">
        <title>Thousands of microbial genomes shed light on interconnected biogeochemical processes in an aquifer system.</title>
        <authorList>
            <person name="Anantharaman K."/>
            <person name="Brown C.T."/>
            <person name="Hug L.A."/>
            <person name="Sharon I."/>
            <person name="Castelle C.J."/>
            <person name="Probst A.J."/>
            <person name="Thomas B.C."/>
            <person name="Singh A."/>
            <person name="Wilkins M.J."/>
            <person name="Karaoz U."/>
            <person name="Brodie E.L."/>
            <person name="Williams K.H."/>
            <person name="Hubbard S.S."/>
            <person name="Banfield J.F."/>
        </authorList>
    </citation>
    <scope>NUCLEOTIDE SEQUENCE [LARGE SCALE GENOMIC DNA]</scope>
</reference>
<gene>
    <name evidence="8" type="ORF">A3B10_02720</name>
</gene>
<evidence type="ECO:0000313" key="9">
    <source>
        <dbReference type="Proteomes" id="UP000177281"/>
    </source>
</evidence>
<dbReference type="EMBL" id="MFFB01000006">
    <property type="protein sequence ID" value="OGE96202.1"/>
    <property type="molecule type" value="Genomic_DNA"/>
</dbReference>
<evidence type="ECO:0000256" key="5">
    <source>
        <dbReference type="ARBA" id="ARBA00023136"/>
    </source>
</evidence>
<evidence type="ECO:0000313" key="8">
    <source>
        <dbReference type="EMBL" id="OGE96202.1"/>
    </source>
</evidence>
<keyword evidence="5 6" id="KW-0472">Membrane</keyword>
<comment type="subcellular location">
    <subcellularLocation>
        <location evidence="1">Cell membrane</location>
        <topology evidence="1">Multi-pass membrane protein</topology>
    </subcellularLocation>
</comment>
<evidence type="ECO:0000259" key="7">
    <source>
        <dbReference type="Pfam" id="PF09335"/>
    </source>
</evidence>
<evidence type="ECO:0000256" key="4">
    <source>
        <dbReference type="ARBA" id="ARBA00022989"/>
    </source>
</evidence>
<feature type="domain" description="VTT" evidence="7">
    <location>
        <begin position="38"/>
        <end position="163"/>
    </location>
</feature>
<feature type="transmembrane region" description="Helical" evidence="6">
    <location>
        <begin position="20"/>
        <end position="38"/>
    </location>
</feature>
<protein>
    <recommendedName>
        <fullName evidence="7">VTT domain-containing protein</fullName>
    </recommendedName>
</protein>
<keyword evidence="3 6" id="KW-0812">Transmembrane</keyword>
<feature type="transmembrane region" description="Helical" evidence="6">
    <location>
        <begin position="58"/>
        <end position="82"/>
    </location>
</feature>
<evidence type="ECO:0000256" key="1">
    <source>
        <dbReference type="ARBA" id="ARBA00004651"/>
    </source>
</evidence>
<proteinExistence type="predicted"/>
<evidence type="ECO:0000256" key="2">
    <source>
        <dbReference type="ARBA" id="ARBA00022475"/>
    </source>
</evidence>
<dbReference type="STRING" id="1817841.A3B10_02720"/>
<dbReference type="PANTHER" id="PTHR42709:SF6">
    <property type="entry name" value="UNDECAPRENYL PHOSPHATE TRANSPORTER A"/>
    <property type="match status" value="1"/>
</dbReference>
<dbReference type="GO" id="GO:0005886">
    <property type="term" value="C:plasma membrane"/>
    <property type="evidence" value="ECO:0007669"/>
    <property type="project" value="UniProtKB-SubCell"/>
</dbReference>
<evidence type="ECO:0000256" key="3">
    <source>
        <dbReference type="ARBA" id="ARBA00022692"/>
    </source>
</evidence>
<evidence type="ECO:0000256" key="6">
    <source>
        <dbReference type="SAM" id="Phobius"/>
    </source>
</evidence>
<keyword evidence="4 6" id="KW-1133">Transmembrane helix</keyword>
<sequence length="202" mass="22420">MLTDLLSSITNFVIQTIDQLGYLGVAVLMAVQSAAVPIPSEVIMPFAGFLAASGRFSLFLLALVASGASIIGALLTYGLGFYGGTALIKKYGRFVLINEYDLQLTQKFFAKFGNWATLLGSMTPIVRTFISIPAGIGKVKLKTFLSLYFLGSFIWSYFLAYLGFKLGENWAQLQGYFQKFDVLIVILILVGIAWWIRRHFKR</sequence>